<sequence length="389" mass="43568">MAMPSRGSLPGGSRQIDFCTLAITLDEIEYEPPTPPVRDIVGGAGSFAAIGARIAAGKDHSRSVGWIVDTGYDFPEHVRDLIASWETHCVFREDMNRQTTKGWNGYEANEKRVFKYLTPKIQIVPETLTEELVLSNTFHMSCSADRCYNIVQGILERRRELGERHKLELRRPIFVWEPFPDSCHPEELSRFYEVIRHVDVVSPNEHEMGSYFSNSSWHFDNPRDQEICRSIVKSGIGIDGNGVLVVRAGRDGCYAFSRDDQVALPAYLESKAVDPTGAGNSFLGALCQVLAGSNRAPIEATREIMEKSGDWRAVCTTWDDRGNILAGLVCATVAASYVIEQVGVPVLSFSPEGEEYWNGTSYVGRVRRYTRQLVDTQDSHKRQKLEVAQ</sequence>
<evidence type="ECO:0000313" key="2">
    <source>
        <dbReference type="EMBL" id="EEQ28857.1"/>
    </source>
</evidence>
<dbReference type="SUPFAM" id="SSF53613">
    <property type="entry name" value="Ribokinase-like"/>
    <property type="match status" value="1"/>
</dbReference>
<dbReference type="InterPro" id="IPR011611">
    <property type="entry name" value="PfkB_dom"/>
</dbReference>
<organism evidence="2 3">
    <name type="scientific">Arthroderma otae (strain ATCC MYA-4605 / CBS 113480)</name>
    <name type="common">Microsporum canis</name>
    <dbReference type="NCBI Taxonomy" id="554155"/>
    <lineage>
        <taxon>Eukaryota</taxon>
        <taxon>Fungi</taxon>
        <taxon>Dikarya</taxon>
        <taxon>Ascomycota</taxon>
        <taxon>Pezizomycotina</taxon>
        <taxon>Eurotiomycetes</taxon>
        <taxon>Eurotiomycetidae</taxon>
        <taxon>Onygenales</taxon>
        <taxon>Arthrodermataceae</taxon>
        <taxon>Microsporum</taxon>
    </lineage>
</organism>
<dbReference type="OMA" id="VIKSWNT"/>
<evidence type="ECO:0000313" key="3">
    <source>
        <dbReference type="Proteomes" id="UP000002035"/>
    </source>
</evidence>
<dbReference type="EMBL" id="DS995702">
    <property type="protein sequence ID" value="EEQ28857.1"/>
    <property type="molecule type" value="Genomic_DNA"/>
</dbReference>
<gene>
    <name evidence="2" type="ORF">MCYG_01676</name>
</gene>
<proteinExistence type="predicted"/>
<reference evidence="3" key="1">
    <citation type="journal article" date="2012" name="MBio">
        <title>Comparative genome analysis of Trichophyton rubrum and related dermatophytes reveals candidate genes involved in infection.</title>
        <authorList>
            <person name="Martinez D.A."/>
            <person name="Oliver B.G."/>
            <person name="Graeser Y."/>
            <person name="Goldberg J.M."/>
            <person name="Li W."/>
            <person name="Martinez-Rossi N.M."/>
            <person name="Monod M."/>
            <person name="Shelest E."/>
            <person name="Barton R.C."/>
            <person name="Birch E."/>
            <person name="Brakhage A.A."/>
            <person name="Chen Z."/>
            <person name="Gurr S.J."/>
            <person name="Heiman D."/>
            <person name="Heitman J."/>
            <person name="Kosti I."/>
            <person name="Rossi A."/>
            <person name="Saif S."/>
            <person name="Samalova M."/>
            <person name="Saunders C.W."/>
            <person name="Shea T."/>
            <person name="Summerbell R.C."/>
            <person name="Xu J."/>
            <person name="Young S."/>
            <person name="Zeng Q."/>
            <person name="Birren B.W."/>
            <person name="Cuomo C.A."/>
            <person name="White T.C."/>
        </authorList>
    </citation>
    <scope>NUCLEOTIDE SEQUENCE [LARGE SCALE GENOMIC DNA]</scope>
    <source>
        <strain evidence="3">ATCC MYA-4605 / CBS 113480</strain>
    </source>
</reference>
<dbReference type="STRING" id="554155.C5FHD8"/>
<protein>
    <submittedName>
        <fullName evidence="2">MAK32</fullName>
    </submittedName>
</protein>
<dbReference type="OrthoDB" id="497927at2759"/>
<dbReference type="Gene3D" id="3.40.1190.20">
    <property type="match status" value="1"/>
</dbReference>
<dbReference type="AlphaFoldDB" id="C5FHD8"/>
<feature type="domain" description="Carbohydrate kinase PfkB" evidence="1">
    <location>
        <begin position="189"/>
        <end position="291"/>
    </location>
</feature>
<dbReference type="RefSeq" id="XP_002848742.1">
    <property type="nucleotide sequence ID" value="XM_002848696.1"/>
</dbReference>
<dbReference type="Pfam" id="PF00294">
    <property type="entry name" value="PfkB"/>
    <property type="match status" value="1"/>
</dbReference>
<dbReference type="eggNOG" id="ENOG502QTK3">
    <property type="taxonomic scope" value="Eukaryota"/>
</dbReference>
<dbReference type="InterPro" id="IPR029056">
    <property type="entry name" value="Ribokinase-like"/>
</dbReference>
<dbReference type="VEuPathDB" id="FungiDB:MCYG_01676"/>
<evidence type="ECO:0000259" key="1">
    <source>
        <dbReference type="Pfam" id="PF00294"/>
    </source>
</evidence>
<dbReference type="PANTHER" id="PTHR47098">
    <property type="entry name" value="PROTEIN MAK32"/>
    <property type="match status" value="1"/>
</dbReference>
<dbReference type="GeneID" id="9227720"/>
<keyword evidence="3" id="KW-1185">Reference proteome</keyword>
<accession>C5FHD8</accession>
<dbReference type="PANTHER" id="PTHR47098:SF2">
    <property type="entry name" value="PROTEIN MAK32"/>
    <property type="match status" value="1"/>
</dbReference>
<dbReference type="HOGENOM" id="CLU_032834_0_0_1"/>
<dbReference type="Proteomes" id="UP000002035">
    <property type="component" value="Unassembled WGS sequence"/>
</dbReference>
<name>C5FHD8_ARTOC</name>